<dbReference type="Pfam" id="PF01541">
    <property type="entry name" value="GIY-YIG"/>
    <property type="match status" value="1"/>
</dbReference>
<evidence type="ECO:0000256" key="2">
    <source>
        <dbReference type="ARBA" id="ARBA00022759"/>
    </source>
</evidence>
<dbReference type="PROSITE" id="PS50164">
    <property type="entry name" value="GIY_YIG"/>
    <property type="match status" value="1"/>
</dbReference>
<evidence type="ECO:0000256" key="1">
    <source>
        <dbReference type="ARBA" id="ARBA00022722"/>
    </source>
</evidence>
<keyword evidence="2 8" id="KW-0255">Endonuclease</keyword>
<dbReference type="OrthoDB" id="24645at2759"/>
<organism evidence="11 12">
    <name type="scientific">Thecamonas trahens ATCC 50062</name>
    <dbReference type="NCBI Taxonomy" id="461836"/>
    <lineage>
        <taxon>Eukaryota</taxon>
        <taxon>Apusozoa</taxon>
        <taxon>Apusomonadida</taxon>
        <taxon>Apusomonadidae</taxon>
        <taxon>Thecamonas</taxon>
    </lineage>
</organism>
<name>A0A0L0DK78_THETB</name>
<feature type="region of interest" description="Disordered" evidence="9">
    <location>
        <begin position="1"/>
        <end position="44"/>
    </location>
</feature>
<feature type="domain" description="GIY-YIG" evidence="10">
    <location>
        <begin position="47"/>
        <end position="129"/>
    </location>
</feature>
<comment type="subunit">
    <text evidence="8">Forms a heterodimer with a member of the SLX4 family.</text>
</comment>
<dbReference type="HAMAP" id="MF_03100">
    <property type="entry name" value="Endonuc_su_Slx1"/>
    <property type="match status" value="1"/>
</dbReference>
<comment type="subcellular location">
    <subcellularLocation>
        <location evidence="8">Nucleus</location>
    </subcellularLocation>
</comment>
<evidence type="ECO:0000256" key="6">
    <source>
        <dbReference type="ARBA" id="ARBA00023204"/>
    </source>
</evidence>
<dbReference type="PANTHER" id="PTHR20208:SF10">
    <property type="entry name" value="STRUCTURE-SPECIFIC ENDONUCLEASE SUBUNIT SLX1"/>
    <property type="match status" value="1"/>
</dbReference>
<keyword evidence="4 8" id="KW-0378">Hydrolase</keyword>
<evidence type="ECO:0000259" key="10">
    <source>
        <dbReference type="PROSITE" id="PS50164"/>
    </source>
</evidence>
<dbReference type="GeneID" id="25567226"/>
<comment type="similarity">
    <text evidence="8">Belongs to the SLX1 family.</text>
</comment>
<comment type="function">
    <text evidence="8">Catalytic subunit of a heterodimeric structure-specific endonuclease that resolves DNA secondary structures generated during DNA repair and recombination. Has endonuclease activity towards branched DNA substrates, introducing single-strand cuts in duplex DNA close to junctions with ss-DNA.</text>
</comment>
<keyword evidence="12" id="KW-1185">Reference proteome</keyword>
<evidence type="ECO:0000256" key="8">
    <source>
        <dbReference type="HAMAP-Rule" id="MF_03100"/>
    </source>
</evidence>
<dbReference type="Proteomes" id="UP000054408">
    <property type="component" value="Unassembled WGS sequence"/>
</dbReference>
<comment type="caution">
    <text evidence="8">Lacks conserved residue(s) required for the propagation of feature annotation.</text>
</comment>
<comment type="cofactor">
    <cofactor evidence="8">
        <name>a divalent metal cation</name>
        <dbReference type="ChEBI" id="CHEBI:60240"/>
    </cofactor>
</comment>
<evidence type="ECO:0000313" key="11">
    <source>
        <dbReference type="EMBL" id="KNC52687.1"/>
    </source>
</evidence>
<evidence type="ECO:0000256" key="7">
    <source>
        <dbReference type="ARBA" id="ARBA00023242"/>
    </source>
</evidence>
<keyword evidence="1 8" id="KW-0540">Nuclease</keyword>
<dbReference type="OMA" id="MVCIIHG"/>
<keyword evidence="6 8" id="KW-0234">DNA repair</keyword>
<proteinExistence type="inferred from homology"/>
<gene>
    <name evidence="11" type="ORF">AMSG_08561</name>
</gene>
<dbReference type="InterPro" id="IPR027520">
    <property type="entry name" value="Slx1"/>
</dbReference>
<reference evidence="11 12" key="1">
    <citation type="submission" date="2010-05" db="EMBL/GenBank/DDBJ databases">
        <title>The Genome Sequence of Thecamonas trahens ATCC 50062.</title>
        <authorList>
            <consortium name="The Broad Institute Genome Sequencing Platform"/>
            <person name="Russ C."/>
            <person name="Cuomo C."/>
            <person name="Shea T."/>
            <person name="Young S.K."/>
            <person name="Zeng Q."/>
            <person name="Koehrsen M."/>
            <person name="Haas B."/>
            <person name="Borodovsky M."/>
            <person name="Guigo R."/>
            <person name="Alvarado L."/>
            <person name="Berlin A."/>
            <person name="Bochicchio J."/>
            <person name="Borenstein D."/>
            <person name="Chapman S."/>
            <person name="Chen Z."/>
            <person name="Freedman E."/>
            <person name="Gellesch M."/>
            <person name="Goldberg J."/>
            <person name="Griggs A."/>
            <person name="Gujja S."/>
            <person name="Heilman E."/>
            <person name="Heiman D."/>
            <person name="Hepburn T."/>
            <person name="Howarth C."/>
            <person name="Jen D."/>
            <person name="Larson L."/>
            <person name="Mehta T."/>
            <person name="Park D."/>
            <person name="Pearson M."/>
            <person name="Roberts A."/>
            <person name="Saif S."/>
            <person name="Shenoy N."/>
            <person name="Sisk P."/>
            <person name="Stolte C."/>
            <person name="Sykes S."/>
            <person name="Thomson T."/>
            <person name="Walk T."/>
            <person name="White J."/>
            <person name="Yandava C."/>
            <person name="Burger G."/>
            <person name="Gray M.W."/>
            <person name="Holland P.W.H."/>
            <person name="King N."/>
            <person name="Lang F.B.F."/>
            <person name="Roger A.J."/>
            <person name="Ruiz-Trillo I."/>
            <person name="Lander E."/>
            <person name="Nusbaum C."/>
        </authorList>
    </citation>
    <scope>NUCLEOTIDE SEQUENCE [LARGE SCALE GENOMIC DNA]</scope>
    <source>
        <strain evidence="11 12">ATCC 50062</strain>
    </source>
</reference>
<dbReference type="PANTHER" id="PTHR20208">
    <property type="entry name" value="STRUCTURE-SPECIFIC ENDONUCLEASE SUBUNIT SLX1"/>
    <property type="match status" value="1"/>
</dbReference>
<protein>
    <recommendedName>
        <fullName evidence="8">Structure-specific endonuclease subunit SLX1 homolog</fullName>
        <ecNumber evidence="8">3.1.-.-</ecNumber>
    </recommendedName>
</protein>
<dbReference type="Gene3D" id="3.40.1440.10">
    <property type="entry name" value="GIY-YIG endonuclease"/>
    <property type="match status" value="1"/>
</dbReference>
<keyword evidence="5 8" id="KW-0233">DNA recombination</keyword>
<dbReference type="Gene3D" id="3.30.40.10">
    <property type="entry name" value="Zinc/RING finger domain, C3HC4 (zinc finger)"/>
    <property type="match status" value="1"/>
</dbReference>
<evidence type="ECO:0000256" key="5">
    <source>
        <dbReference type="ARBA" id="ARBA00023172"/>
    </source>
</evidence>
<dbReference type="GO" id="GO:0033557">
    <property type="term" value="C:Slx1-Slx4 complex"/>
    <property type="evidence" value="ECO:0007669"/>
    <property type="project" value="UniProtKB-UniRule"/>
</dbReference>
<dbReference type="eggNOG" id="KOG3005">
    <property type="taxonomic scope" value="Eukaryota"/>
</dbReference>
<dbReference type="AlphaFoldDB" id="A0A0L0DK78"/>
<keyword evidence="7 8" id="KW-0539">Nucleus</keyword>
<dbReference type="InterPro" id="IPR035901">
    <property type="entry name" value="GIY-YIG_endonuc_sf"/>
</dbReference>
<dbReference type="EC" id="3.1.-.-" evidence="8"/>
<evidence type="ECO:0000256" key="4">
    <source>
        <dbReference type="ARBA" id="ARBA00022801"/>
    </source>
</evidence>
<evidence type="ECO:0000256" key="3">
    <source>
        <dbReference type="ARBA" id="ARBA00022763"/>
    </source>
</evidence>
<dbReference type="EMBL" id="GL349474">
    <property type="protein sequence ID" value="KNC52687.1"/>
    <property type="molecule type" value="Genomic_DNA"/>
</dbReference>
<evidence type="ECO:0000256" key="9">
    <source>
        <dbReference type="SAM" id="MobiDB-lite"/>
    </source>
</evidence>
<dbReference type="STRING" id="461836.A0A0L0DK78"/>
<keyword evidence="3 8" id="KW-0227">DNA damage</keyword>
<dbReference type="InterPro" id="IPR013083">
    <property type="entry name" value="Znf_RING/FYVE/PHD"/>
</dbReference>
<dbReference type="GO" id="GO:0017108">
    <property type="term" value="F:5'-flap endonuclease activity"/>
    <property type="evidence" value="ECO:0007669"/>
    <property type="project" value="InterPro"/>
</dbReference>
<dbReference type="GO" id="GO:0000724">
    <property type="term" value="P:double-strand break repair via homologous recombination"/>
    <property type="evidence" value="ECO:0007669"/>
    <property type="project" value="TreeGrafter"/>
</dbReference>
<dbReference type="InterPro" id="IPR048749">
    <property type="entry name" value="SLX1_C"/>
</dbReference>
<dbReference type="RefSeq" id="XP_013755231.1">
    <property type="nucleotide sequence ID" value="XM_013899777.1"/>
</dbReference>
<dbReference type="InterPro" id="IPR000305">
    <property type="entry name" value="GIY-YIG_endonuc"/>
</dbReference>
<evidence type="ECO:0000313" key="12">
    <source>
        <dbReference type="Proteomes" id="UP000054408"/>
    </source>
</evidence>
<sequence>MADGDNSWSGSEEEQSGPGGRLGDGYETTAGSSGHTGAESGPHPTTEFRACYLLTSLSETAGGQTYIGYTNDPRRRLRQHNGEIAGGAKKTKSKRPWDMVLLVYGFTTEVSALQFEWHWTHPTQSSHLKGHVPATRALGGKMRHHPRSKTKALPTVFAVLYEMLSLPPFARLPLKVNFFDPLHHSELTSLAGLPPLPRHMRVAIGSMAQLYCYISKRFIHASDLELTPGERAEAAAERAAAAAASPLARSRLAAAAPEVPCHGCDAASSAQELAECVSPECGATYHLACLARASLARDPGELLPTHAVCPACGMTTLWGDFVRAHLLLGGG</sequence>
<accession>A0A0L0DK78</accession>
<dbReference type="SUPFAM" id="SSF82771">
    <property type="entry name" value="GIY-YIG endonuclease"/>
    <property type="match status" value="1"/>
</dbReference>
<dbReference type="Pfam" id="PF21202">
    <property type="entry name" value="SLX1_C"/>
    <property type="match status" value="1"/>
</dbReference>
<dbReference type="GO" id="GO:0008821">
    <property type="term" value="F:crossover junction DNA endonuclease activity"/>
    <property type="evidence" value="ECO:0007669"/>
    <property type="project" value="TreeGrafter"/>
</dbReference>
<dbReference type="CDD" id="cd10455">
    <property type="entry name" value="GIY-YIG_SLX1"/>
    <property type="match status" value="1"/>
</dbReference>
<dbReference type="InterPro" id="IPR050381">
    <property type="entry name" value="SLX1_endonuclease"/>
</dbReference>